<evidence type="ECO:0000313" key="2">
    <source>
        <dbReference type="EMBL" id="CAE1300045.1"/>
    </source>
</evidence>
<accession>A0A812DHA9</accession>
<feature type="transmembrane region" description="Helical" evidence="1">
    <location>
        <begin position="246"/>
        <end position="263"/>
    </location>
</feature>
<name>A0A812DHA9_ACAPH</name>
<feature type="transmembrane region" description="Helical" evidence="1">
    <location>
        <begin position="385"/>
        <end position="410"/>
    </location>
</feature>
<proteinExistence type="predicted"/>
<feature type="transmembrane region" description="Helical" evidence="1">
    <location>
        <begin position="98"/>
        <end position="118"/>
    </location>
</feature>
<gene>
    <name evidence="2" type="ORF">SPHA_53603</name>
</gene>
<keyword evidence="3" id="KW-1185">Reference proteome</keyword>
<protein>
    <submittedName>
        <fullName evidence="2">Uncharacterized protein</fullName>
    </submittedName>
</protein>
<keyword evidence="1" id="KW-0812">Transmembrane</keyword>
<reference evidence="2" key="1">
    <citation type="submission" date="2021-01" db="EMBL/GenBank/DDBJ databases">
        <authorList>
            <person name="Li R."/>
            <person name="Bekaert M."/>
        </authorList>
    </citation>
    <scope>NUCLEOTIDE SEQUENCE</scope>
    <source>
        <strain evidence="2">Farmed</strain>
    </source>
</reference>
<feature type="transmembrane region" description="Helical" evidence="1">
    <location>
        <begin position="275"/>
        <end position="296"/>
    </location>
</feature>
<keyword evidence="1" id="KW-1133">Transmembrane helix</keyword>
<sequence length="453" mass="51873">MRKPLFPSPLSLSLFSFFSLFFFPLLSPYFSLTLFIYLFFSLCCPCRGVKALEYIGFLTNLFIDSFLRSFVRSFFFLSFFLFDTPFSYLSISLSSSSIALHLSLLLSHSISLSLYLSIYLSHFAIVSQVLYILFLSTTSPLICFAFSFFLPHSWFTHISSIDILPYFRRISLPFYPTTLPLCLLVSISLSNSLPPVFMPSLPLLFCLIIASPTLNSHAIQPLSLSLSLSLSLCPCLSINLSFSNSFSLDFIVPLSFIQCYFITSSQSLSSNFSISLSFSLSLSLSLSIYLSIYLSFDLSNQLPIGFLIAENVFAPTHRIFLTPFDSFTLFSFSSVLFSSASSSFFLTVFTSFLSFFLYFFSFLLSLLLFFLSLRKNEGKKILSLLFFFTFYFFLFFPSFSLYFFFLYFLFSFVFSFLLSLLLFLPSLLLFLPSFFLSFFTSFLSLPFHSFSPN</sequence>
<keyword evidence="1" id="KW-0472">Membrane</keyword>
<comment type="caution">
    <text evidence="2">The sequence shown here is derived from an EMBL/GenBank/DDBJ whole genome shotgun (WGS) entry which is preliminary data.</text>
</comment>
<evidence type="ECO:0000256" key="1">
    <source>
        <dbReference type="SAM" id="Phobius"/>
    </source>
</evidence>
<feature type="transmembrane region" description="Helical" evidence="1">
    <location>
        <begin position="355"/>
        <end position="373"/>
    </location>
</feature>
<feature type="transmembrane region" description="Helical" evidence="1">
    <location>
        <begin position="51"/>
        <end position="67"/>
    </location>
</feature>
<evidence type="ECO:0000313" key="3">
    <source>
        <dbReference type="Proteomes" id="UP000597762"/>
    </source>
</evidence>
<dbReference type="AlphaFoldDB" id="A0A812DHA9"/>
<feature type="transmembrane region" description="Helical" evidence="1">
    <location>
        <begin position="172"/>
        <end position="190"/>
    </location>
</feature>
<dbReference type="EMBL" id="CAHIKZ030003422">
    <property type="protein sequence ID" value="CAE1300045.1"/>
    <property type="molecule type" value="Genomic_DNA"/>
</dbReference>
<organism evidence="2 3">
    <name type="scientific">Acanthosepion pharaonis</name>
    <name type="common">Pharaoh cuttlefish</name>
    <name type="synonym">Sepia pharaonis</name>
    <dbReference type="NCBI Taxonomy" id="158019"/>
    <lineage>
        <taxon>Eukaryota</taxon>
        <taxon>Metazoa</taxon>
        <taxon>Spiralia</taxon>
        <taxon>Lophotrochozoa</taxon>
        <taxon>Mollusca</taxon>
        <taxon>Cephalopoda</taxon>
        <taxon>Coleoidea</taxon>
        <taxon>Decapodiformes</taxon>
        <taxon>Sepiida</taxon>
        <taxon>Sepiina</taxon>
        <taxon>Sepiidae</taxon>
        <taxon>Acanthosepion</taxon>
    </lineage>
</organism>
<feature type="transmembrane region" description="Helical" evidence="1">
    <location>
        <begin position="327"/>
        <end position="349"/>
    </location>
</feature>
<feature type="transmembrane region" description="Helical" evidence="1">
    <location>
        <begin position="196"/>
        <end position="215"/>
    </location>
</feature>
<feature type="transmembrane region" description="Helical" evidence="1">
    <location>
        <begin position="130"/>
        <end position="151"/>
    </location>
</feature>
<feature type="transmembrane region" description="Helical" evidence="1">
    <location>
        <begin position="416"/>
        <end position="439"/>
    </location>
</feature>
<dbReference type="Proteomes" id="UP000597762">
    <property type="component" value="Unassembled WGS sequence"/>
</dbReference>
<feature type="transmembrane region" description="Helical" evidence="1">
    <location>
        <begin position="12"/>
        <end position="39"/>
    </location>
</feature>